<name>A0A5S3N5S7_9FLAO</name>
<evidence type="ECO:0000313" key="3">
    <source>
        <dbReference type="Proteomes" id="UP000307140"/>
    </source>
</evidence>
<evidence type="ECO:0000256" key="1">
    <source>
        <dbReference type="SAM" id="Phobius"/>
    </source>
</evidence>
<keyword evidence="1" id="KW-1133">Transmembrane helix</keyword>
<dbReference type="AlphaFoldDB" id="A0A5S3N5S7"/>
<accession>A0A5S3N5S7</accession>
<keyword evidence="1" id="KW-0472">Membrane</keyword>
<comment type="caution">
    <text evidence="2">The sequence shown here is derived from an EMBL/GenBank/DDBJ whole genome shotgun (WGS) entry which is preliminary data.</text>
</comment>
<proteinExistence type="predicted"/>
<reference evidence="2 3" key="1">
    <citation type="submission" date="2019-05" db="EMBL/GenBank/DDBJ databases">
        <title>Polaribacter aestuariivivens sp. nov., isolated from a tidal flat.</title>
        <authorList>
            <person name="Yoon J.-H."/>
        </authorList>
    </citation>
    <scope>NUCLEOTIDE SEQUENCE [LARGE SCALE GENOMIC DNA]</scope>
    <source>
        <strain evidence="2 3">DBTF-3</strain>
    </source>
</reference>
<dbReference type="EMBL" id="VANR01000003">
    <property type="protein sequence ID" value="TMM30670.1"/>
    <property type="molecule type" value="Genomic_DNA"/>
</dbReference>
<evidence type="ECO:0000313" key="2">
    <source>
        <dbReference type="EMBL" id="TMM30670.1"/>
    </source>
</evidence>
<organism evidence="2 3">
    <name type="scientific">Polaribacter aestuariivivens</name>
    <dbReference type="NCBI Taxonomy" id="2304626"/>
    <lineage>
        <taxon>Bacteria</taxon>
        <taxon>Pseudomonadati</taxon>
        <taxon>Bacteroidota</taxon>
        <taxon>Flavobacteriia</taxon>
        <taxon>Flavobacteriales</taxon>
        <taxon>Flavobacteriaceae</taxon>
    </lineage>
</organism>
<dbReference type="RefSeq" id="WP_138535619.1">
    <property type="nucleotide sequence ID" value="NZ_VANR01000003.1"/>
</dbReference>
<keyword evidence="3" id="KW-1185">Reference proteome</keyword>
<dbReference type="Proteomes" id="UP000307140">
    <property type="component" value="Unassembled WGS sequence"/>
</dbReference>
<protein>
    <submittedName>
        <fullName evidence="2">Uncharacterized protein</fullName>
    </submittedName>
</protein>
<dbReference type="OrthoDB" id="1144122at2"/>
<sequence>MRKKQIYSVVRILVIGAITLFVGSKLTKQNKRSTEFSEFIISIKNNDNKITMKCEKGCAWKQLTYTIKEENKKQTIDEYGMTEFNKNSSKKEKYLANFLIKIEKTDKGLKLNGIEGTAWIELEFSLADNRFQTIDNLGMI</sequence>
<keyword evidence="1" id="KW-0812">Transmembrane</keyword>
<gene>
    <name evidence="2" type="ORF">FDT66_07875</name>
</gene>
<feature type="transmembrane region" description="Helical" evidence="1">
    <location>
        <begin position="6"/>
        <end position="23"/>
    </location>
</feature>